<proteinExistence type="predicted"/>
<gene>
    <name evidence="2" type="ORF">MuYL_0623</name>
</gene>
<dbReference type="InterPro" id="IPR018490">
    <property type="entry name" value="cNMP-bd_dom_sf"/>
</dbReference>
<sequence>MFEVFFSHILQKVSLTDAEKEVVKTFFTFKKLRKRQYLLQAGDVCKYMAFVEKGLLRSYNVDDKGDEHMNMFALEGWWTSDMHSFFTGEKAVINIDAIEDAEVLMISPEAFEEMTLKVPKMDRYFRILFQNSLFTKERRLISSVTHTAEEKYTSLIESNPALVQRVPQNLIASYLGLAPETLSRIRKNIALRKSAG</sequence>
<dbReference type="KEGG" id="muc:MuYL_0623"/>
<evidence type="ECO:0000259" key="1">
    <source>
        <dbReference type="Pfam" id="PF00027"/>
    </source>
</evidence>
<dbReference type="Gene3D" id="2.60.120.10">
    <property type="entry name" value="Jelly Rolls"/>
    <property type="match status" value="1"/>
</dbReference>
<dbReference type="OrthoDB" id="1092431at2"/>
<feature type="domain" description="Cyclic nucleotide-binding" evidence="1">
    <location>
        <begin position="30"/>
        <end position="114"/>
    </location>
</feature>
<dbReference type="Pfam" id="PF00027">
    <property type="entry name" value="cNMP_binding"/>
    <property type="match status" value="1"/>
</dbReference>
<reference evidence="2 3" key="1">
    <citation type="submission" date="2017-08" db="EMBL/GenBank/DDBJ databases">
        <title>Complete genome sequence of Mucilaginibacter sp. strain BJC16-A31.</title>
        <authorList>
            <consortium name="Henan University of Science and Technology"/>
            <person name="You X."/>
        </authorList>
    </citation>
    <scope>NUCLEOTIDE SEQUENCE [LARGE SCALE GENOMIC DNA]</scope>
    <source>
        <strain evidence="2 3">BJC16-A31</strain>
    </source>
</reference>
<dbReference type="Proteomes" id="UP000215002">
    <property type="component" value="Chromosome"/>
</dbReference>
<dbReference type="InterPro" id="IPR014710">
    <property type="entry name" value="RmlC-like_jellyroll"/>
</dbReference>
<keyword evidence="3" id="KW-1185">Reference proteome</keyword>
<dbReference type="AlphaFoldDB" id="A0A223NRT1"/>
<protein>
    <submittedName>
        <fullName evidence="2">Cyclic nucleotide-binding protein</fullName>
    </submittedName>
</protein>
<organism evidence="2 3">
    <name type="scientific">Mucilaginibacter xinganensis</name>
    <dbReference type="NCBI Taxonomy" id="1234841"/>
    <lineage>
        <taxon>Bacteria</taxon>
        <taxon>Pseudomonadati</taxon>
        <taxon>Bacteroidota</taxon>
        <taxon>Sphingobacteriia</taxon>
        <taxon>Sphingobacteriales</taxon>
        <taxon>Sphingobacteriaceae</taxon>
        <taxon>Mucilaginibacter</taxon>
    </lineage>
</organism>
<dbReference type="SUPFAM" id="SSF51206">
    <property type="entry name" value="cAMP-binding domain-like"/>
    <property type="match status" value="1"/>
</dbReference>
<accession>A0A223NRT1</accession>
<dbReference type="CDD" id="cd00038">
    <property type="entry name" value="CAP_ED"/>
    <property type="match status" value="1"/>
</dbReference>
<evidence type="ECO:0000313" key="2">
    <source>
        <dbReference type="EMBL" id="ASU32526.1"/>
    </source>
</evidence>
<dbReference type="RefSeq" id="WP_094569102.1">
    <property type="nucleotide sequence ID" value="NZ_CP022743.1"/>
</dbReference>
<dbReference type="EMBL" id="CP022743">
    <property type="protein sequence ID" value="ASU32526.1"/>
    <property type="molecule type" value="Genomic_DNA"/>
</dbReference>
<evidence type="ECO:0000313" key="3">
    <source>
        <dbReference type="Proteomes" id="UP000215002"/>
    </source>
</evidence>
<dbReference type="InterPro" id="IPR000595">
    <property type="entry name" value="cNMP-bd_dom"/>
</dbReference>
<name>A0A223NRT1_9SPHI</name>